<dbReference type="InterPro" id="IPR036388">
    <property type="entry name" value="WH-like_DNA-bd_sf"/>
</dbReference>
<evidence type="ECO:0000313" key="5">
    <source>
        <dbReference type="EMBL" id="ERJ20892.1"/>
    </source>
</evidence>
<sequence length="193" mass="21614">MDTDMRVLLVDRHSARLSTLRAVIEQAGFEVVDVLDEDADLYAAVDRHAPDAIVVGAESPSRDVLEDLATFGERYPKPLLMLSSKDDRRLMAQASEAGISAYVMEGLSPALVRSLVDVAMRQYQQMESLKRELAETRETLADRQVVNRAKCLLMERSAISEKQAYTRLRKTAMDRGLPLPEIARQLMVHAANE</sequence>
<keyword evidence="2" id="KW-0175">Coiled coil</keyword>
<reference evidence="5 6" key="1">
    <citation type="journal article" date="2011" name="J. Bacteriol.">
        <title>Genome sequence of Salinisphaera shabanensis, a gammaproteobacterium from the harsh, variable environment of the brine-seawater interface of the Shaban Deep in the Red Sea.</title>
        <authorList>
            <person name="Antunes A."/>
            <person name="Alam I."/>
            <person name="Bajic V.B."/>
            <person name="Stingl U."/>
        </authorList>
    </citation>
    <scope>NUCLEOTIDE SEQUENCE [LARGE SCALE GENOMIC DNA]</scope>
    <source>
        <strain evidence="5 6">E1L3A</strain>
    </source>
</reference>
<dbReference type="AlphaFoldDB" id="U2ESD0"/>
<feature type="coiled-coil region" evidence="2">
    <location>
        <begin position="116"/>
        <end position="146"/>
    </location>
</feature>
<name>U2ESD0_9GAMM</name>
<dbReference type="GO" id="GO:0000160">
    <property type="term" value="P:phosphorelay signal transduction system"/>
    <property type="evidence" value="ECO:0007669"/>
    <property type="project" value="InterPro"/>
</dbReference>
<dbReference type="GO" id="GO:0004851">
    <property type="term" value="F:uroporphyrin-III C-methyltransferase activity"/>
    <property type="evidence" value="ECO:0007669"/>
    <property type="project" value="UniProtKB-EC"/>
</dbReference>
<keyword evidence="5" id="KW-0489">Methyltransferase</keyword>
<dbReference type="GO" id="GO:0032259">
    <property type="term" value="P:methylation"/>
    <property type="evidence" value="ECO:0007669"/>
    <property type="project" value="UniProtKB-KW"/>
</dbReference>
<dbReference type="Proteomes" id="UP000006242">
    <property type="component" value="Unassembled WGS sequence"/>
</dbReference>
<protein>
    <submittedName>
        <fullName evidence="5">Uroporphyrin-III C-methyltransferase protein</fullName>
        <ecNumber evidence="5">2.1.1.107</ecNumber>
    </submittedName>
</protein>
<keyword evidence="5" id="KW-0808">Transferase</keyword>
<evidence type="ECO:0000256" key="1">
    <source>
        <dbReference type="PROSITE-ProRule" id="PRU00169"/>
    </source>
</evidence>
<dbReference type="Pfam" id="PF00072">
    <property type="entry name" value="Response_reg"/>
    <property type="match status" value="1"/>
</dbReference>
<dbReference type="InterPro" id="IPR011006">
    <property type="entry name" value="CheY-like_superfamily"/>
</dbReference>
<evidence type="ECO:0000256" key="2">
    <source>
        <dbReference type="SAM" id="Coils"/>
    </source>
</evidence>
<comment type="caution">
    <text evidence="5">The sequence shown here is derived from an EMBL/GenBank/DDBJ whole genome shotgun (WGS) entry which is preliminary data.</text>
</comment>
<evidence type="ECO:0000259" key="3">
    <source>
        <dbReference type="PROSITE" id="PS50110"/>
    </source>
</evidence>
<dbReference type="eggNOG" id="COG3707">
    <property type="taxonomic scope" value="Bacteria"/>
</dbReference>
<dbReference type="Gene3D" id="3.40.50.2300">
    <property type="match status" value="1"/>
</dbReference>
<dbReference type="SMART" id="SM00448">
    <property type="entry name" value="REC"/>
    <property type="match status" value="1"/>
</dbReference>
<dbReference type="GO" id="GO:0003723">
    <property type="term" value="F:RNA binding"/>
    <property type="evidence" value="ECO:0007669"/>
    <property type="project" value="InterPro"/>
</dbReference>
<dbReference type="OrthoDB" id="9782798at2"/>
<feature type="domain" description="Response regulatory" evidence="3">
    <location>
        <begin position="6"/>
        <end position="120"/>
    </location>
</feature>
<gene>
    <name evidence="5" type="ORF">SSPSH_000234</name>
</gene>
<accession>U2ESD0</accession>
<organism evidence="5 6">
    <name type="scientific">Salinisphaera shabanensis E1L3A</name>
    <dbReference type="NCBI Taxonomy" id="1033802"/>
    <lineage>
        <taxon>Bacteria</taxon>
        <taxon>Pseudomonadati</taxon>
        <taxon>Pseudomonadota</taxon>
        <taxon>Gammaproteobacteria</taxon>
        <taxon>Salinisphaerales</taxon>
        <taxon>Salinisphaeraceae</taxon>
        <taxon>Salinisphaera</taxon>
    </lineage>
</organism>
<keyword evidence="6" id="KW-1185">Reference proteome</keyword>
<dbReference type="Gene3D" id="1.10.10.10">
    <property type="entry name" value="Winged helix-like DNA-binding domain superfamily/Winged helix DNA-binding domain"/>
    <property type="match status" value="1"/>
</dbReference>
<evidence type="ECO:0000259" key="4">
    <source>
        <dbReference type="PROSITE" id="PS50921"/>
    </source>
</evidence>
<dbReference type="PIRSF" id="PIRSF036382">
    <property type="entry name" value="RR_antiterm"/>
    <property type="match status" value="1"/>
</dbReference>
<dbReference type="InterPro" id="IPR001789">
    <property type="entry name" value="Sig_transdc_resp-reg_receiver"/>
</dbReference>
<reference evidence="5 6" key="2">
    <citation type="journal article" date="2013" name="PLoS ONE">
        <title>INDIGO - INtegrated Data Warehouse of MIcrobial GenOmes with Examples from the Red Sea Extremophiles.</title>
        <authorList>
            <person name="Alam I."/>
            <person name="Antunes A."/>
            <person name="Kamau A.A."/>
            <person name="Ba Alawi W."/>
            <person name="Kalkatawi M."/>
            <person name="Stingl U."/>
            <person name="Bajic V.B."/>
        </authorList>
    </citation>
    <scope>NUCLEOTIDE SEQUENCE [LARGE SCALE GENOMIC DNA]</scope>
    <source>
        <strain evidence="5 6">E1L3A</strain>
    </source>
</reference>
<dbReference type="RefSeq" id="WP_021031264.1">
    <property type="nucleotide sequence ID" value="NZ_AFNV02000001.1"/>
</dbReference>
<dbReference type="PROSITE" id="PS50921">
    <property type="entry name" value="ANTAR"/>
    <property type="match status" value="1"/>
</dbReference>
<feature type="domain" description="ANTAR" evidence="4">
    <location>
        <begin position="126"/>
        <end position="187"/>
    </location>
</feature>
<dbReference type="STRING" id="1033802.SSPSH_000234"/>
<dbReference type="InterPro" id="IPR008327">
    <property type="entry name" value="Sig_transdc_resp-reg_antiterm"/>
</dbReference>
<dbReference type="PROSITE" id="PS50110">
    <property type="entry name" value="RESPONSE_REGULATORY"/>
    <property type="match status" value="1"/>
</dbReference>
<dbReference type="EMBL" id="AFNV02000001">
    <property type="protein sequence ID" value="ERJ20892.1"/>
    <property type="molecule type" value="Genomic_DNA"/>
</dbReference>
<dbReference type="SMART" id="SM01012">
    <property type="entry name" value="ANTAR"/>
    <property type="match status" value="1"/>
</dbReference>
<dbReference type="EC" id="2.1.1.107" evidence="5"/>
<dbReference type="SUPFAM" id="SSF52172">
    <property type="entry name" value="CheY-like"/>
    <property type="match status" value="1"/>
</dbReference>
<evidence type="ECO:0000313" key="6">
    <source>
        <dbReference type="Proteomes" id="UP000006242"/>
    </source>
</evidence>
<comment type="caution">
    <text evidence="1">Lacks conserved residue(s) required for the propagation of feature annotation.</text>
</comment>
<proteinExistence type="predicted"/>
<dbReference type="Pfam" id="PF03861">
    <property type="entry name" value="ANTAR"/>
    <property type="match status" value="1"/>
</dbReference>
<dbReference type="InterPro" id="IPR005561">
    <property type="entry name" value="ANTAR"/>
</dbReference>